<dbReference type="InterPro" id="IPR010982">
    <property type="entry name" value="Lambda_DNA-bd_dom_sf"/>
</dbReference>
<dbReference type="CDD" id="cd00093">
    <property type="entry name" value="HTH_XRE"/>
    <property type="match status" value="1"/>
</dbReference>
<evidence type="ECO:0000259" key="1">
    <source>
        <dbReference type="PROSITE" id="PS50943"/>
    </source>
</evidence>
<name>A0A2Z2J2F1_CORST</name>
<proteinExistence type="predicted"/>
<reference evidence="2 3" key="1">
    <citation type="submission" date="2017-05" db="EMBL/GenBank/DDBJ databases">
        <title>Complete genome sequence of Corynebacterium striatum KC-Na-1 isolated from Neophocaena asiaeorientalis in Korea.</title>
        <authorList>
            <person name="Kim J.H."/>
            <person name="Lee K."/>
        </authorList>
    </citation>
    <scope>NUCLEOTIDE SEQUENCE [LARGE SCALE GENOMIC DNA]</scope>
    <source>
        <strain evidence="2 3">KC-Na-01</strain>
    </source>
</reference>
<evidence type="ECO:0000313" key="2">
    <source>
        <dbReference type="EMBL" id="ART20577.1"/>
    </source>
</evidence>
<accession>A0A2Z2J2F1</accession>
<evidence type="ECO:0000313" key="3">
    <source>
        <dbReference type="Proteomes" id="UP000250197"/>
    </source>
</evidence>
<dbReference type="AlphaFoldDB" id="A0A2Z2J2F1"/>
<dbReference type="RefSeq" id="WP_086890742.1">
    <property type="nucleotide sequence ID" value="NZ_CP021252.1"/>
</dbReference>
<gene>
    <name evidence="2" type="ORF">CBE89_02980</name>
</gene>
<dbReference type="GO" id="GO:0003677">
    <property type="term" value="F:DNA binding"/>
    <property type="evidence" value="ECO:0007669"/>
    <property type="project" value="InterPro"/>
</dbReference>
<dbReference type="Proteomes" id="UP000250197">
    <property type="component" value="Chromosome"/>
</dbReference>
<dbReference type="PROSITE" id="PS50943">
    <property type="entry name" value="HTH_CROC1"/>
    <property type="match status" value="1"/>
</dbReference>
<dbReference type="EMBL" id="CP021252">
    <property type="protein sequence ID" value="ART20577.1"/>
    <property type="molecule type" value="Genomic_DNA"/>
</dbReference>
<sequence length="164" mass="17898">MSVENYAAQNLKELRAASKLSRRAVVDKLEIEGVHLQETSLKRIEDGKQSVKIEEAVAFSRIFSVDLEQFITEPVNLELAEINSLSTAISDDVVALLGAATRIESASDALGDKLALISGPHALAPDVDYARDLIKELEIISSIREVVARAAKHMAIKEPYDGSR</sequence>
<feature type="domain" description="HTH cro/C1-type" evidence="1">
    <location>
        <begin position="11"/>
        <end position="70"/>
    </location>
</feature>
<dbReference type="Gene3D" id="1.10.260.40">
    <property type="entry name" value="lambda repressor-like DNA-binding domains"/>
    <property type="match status" value="1"/>
</dbReference>
<dbReference type="SMART" id="SM00530">
    <property type="entry name" value="HTH_XRE"/>
    <property type="match status" value="1"/>
</dbReference>
<organism evidence="2 3">
    <name type="scientific">Corynebacterium striatum</name>
    <dbReference type="NCBI Taxonomy" id="43770"/>
    <lineage>
        <taxon>Bacteria</taxon>
        <taxon>Bacillati</taxon>
        <taxon>Actinomycetota</taxon>
        <taxon>Actinomycetes</taxon>
        <taxon>Mycobacteriales</taxon>
        <taxon>Corynebacteriaceae</taxon>
        <taxon>Corynebacterium</taxon>
    </lineage>
</organism>
<protein>
    <recommendedName>
        <fullName evidence="1">HTH cro/C1-type domain-containing protein</fullName>
    </recommendedName>
</protein>
<dbReference type="InterPro" id="IPR001387">
    <property type="entry name" value="Cro/C1-type_HTH"/>
</dbReference>
<dbReference type="KEGG" id="cstr:CBE89_02980"/>
<dbReference type="SUPFAM" id="SSF47413">
    <property type="entry name" value="lambda repressor-like DNA-binding domains"/>
    <property type="match status" value="1"/>
</dbReference>